<dbReference type="InterPro" id="IPR003010">
    <property type="entry name" value="C-N_Hydrolase"/>
</dbReference>
<dbReference type="CDD" id="cd07571">
    <property type="entry name" value="ALP_N-acyl_transferase"/>
    <property type="match status" value="1"/>
</dbReference>
<comment type="pathway">
    <text evidence="9">Protein modification; lipoprotein biosynthesis (N-acyl transfer).</text>
</comment>
<feature type="transmembrane region" description="Helical" evidence="9">
    <location>
        <begin position="74"/>
        <end position="95"/>
    </location>
</feature>
<keyword evidence="8 9" id="KW-0012">Acyltransferase</keyword>
<evidence type="ECO:0000259" key="10">
    <source>
        <dbReference type="PROSITE" id="PS50263"/>
    </source>
</evidence>
<accession>A0A7W9FNT8</accession>
<evidence type="ECO:0000256" key="7">
    <source>
        <dbReference type="ARBA" id="ARBA00023136"/>
    </source>
</evidence>
<sequence>MPSFLPPIRAAAYRLPLLSGWRRMTVAAVAGAVAALALAPLDLWPAVFIAVPVVVLLLDGAGRRRDGWRGGIRPAFAIGWAFGFGYFLAGLWWIGAAFLAGAENLVVLMPVAVVALPAGLALFWGAGAVLARLVWSPGWPRVVAFAAAMTLAEWLRGHLFSGFPWNSFGYTLAPSPLFMQSASLVGLWGLTALAFLAAAAPVLLLSIGPRRRPDRLAFLAAALLFALHLGFGAVRLAGGPDEAVPDIRIRIVQPAIAQNEKWASGEEDAVLGRYLALSAQPRADGATPNLYVWPETAFPFFLTERPQALAAIADMLPAGATLLTGAARAEADPRAENGLRVYNSVYVIADDGTIRDAYDKVDLVPFGEFLPFERTLSALGLRQVVAIPGGFDVGMRRRTLVLPAAPPAGPLICYEIIFPGAAVEPGNRPGWLANVTNDGWFGDTPGPHQHLRQALMRAVEEGLPLVRAANTGISAVADPHGRILAQLPLGPAGALDADLPRALPATLYARLGDGPFWTLWLLLSGLTIGTFIKTKTRD</sequence>
<dbReference type="Gene3D" id="3.60.110.10">
    <property type="entry name" value="Carbon-nitrogen hydrolase"/>
    <property type="match status" value="1"/>
</dbReference>
<dbReference type="GO" id="GO:0005886">
    <property type="term" value="C:plasma membrane"/>
    <property type="evidence" value="ECO:0007669"/>
    <property type="project" value="UniProtKB-SubCell"/>
</dbReference>
<feature type="transmembrane region" description="Helical" evidence="9">
    <location>
        <begin position="185"/>
        <end position="204"/>
    </location>
</feature>
<dbReference type="UniPathway" id="UPA00666"/>
<comment type="caution">
    <text evidence="11">The sequence shown here is derived from an EMBL/GenBank/DDBJ whole genome shotgun (WGS) entry which is preliminary data.</text>
</comment>
<dbReference type="Proteomes" id="UP000523821">
    <property type="component" value="Unassembled WGS sequence"/>
</dbReference>
<dbReference type="EMBL" id="JACHOO010000006">
    <property type="protein sequence ID" value="MBB5754036.1"/>
    <property type="molecule type" value="Genomic_DNA"/>
</dbReference>
<dbReference type="Pfam" id="PF00795">
    <property type="entry name" value="CN_hydrolase"/>
    <property type="match status" value="1"/>
</dbReference>
<keyword evidence="11" id="KW-0449">Lipoprotein</keyword>
<evidence type="ECO:0000256" key="5">
    <source>
        <dbReference type="ARBA" id="ARBA00022692"/>
    </source>
</evidence>
<dbReference type="PANTHER" id="PTHR38686:SF1">
    <property type="entry name" value="APOLIPOPROTEIN N-ACYLTRANSFERASE"/>
    <property type="match status" value="1"/>
</dbReference>
<dbReference type="GO" id="GO:0016410">
    <property type="term" value="F:N-acyltransferase activity"/>
    <property type="evidence" value="ECO:0007669"/>
    <property type="project" value="UniProtKB-UniRule"/>
</dbReference>
<keyword evidence="6 9" id="KW-1133">Transmembrane helix</keyword>
<feature type="transmembrane region" description="Helical" evidence="9">
    <location>
        <begin position="107"/>
        <end position="130"/>
    </location>
</feature>
<evidence type="ECO:0000256" key="3">
    <source>
        <dbReference type="ARBA" id="ARBA00022475"/>
    </source>
</evidence>
<gene>
    <name evidence="9" type="primary">lnt</name>
    <name evidence="11" type="ORF">GGQ63_003111</name>
</gene>
<dbReference type="NCBIfam" id="TIGR00546">
    <property type="entry name" value="lnt"/>
    <property type="match status" value="1"/>
</dbReference>
<dbReference type="RefSeq" id="WP_183857375.1">
    <property type="nucleotide sequence ID" value="NZ_JACHOO010000006.1"/>
</dbReference>
<evidence type="ECO:0000313" key="11">
    <source>
        <dbReference type="EMBL" id="MBB5754036.1"/>
    </source>
</evidence>
<feature type="transmembrane region" description="Helical" evidence="9">
    <location>
        <begin position="44"/>
        <end position="62"/>
    </location>
</feature>
<keyword evidence="4 9" id="KW-0808">Transferase</keyword>
<evidence type="ECO:0000256" key="1">
    <source>
        <dbReference type="ARBA" id="ARBA00004651"/>
    </source>
</evidence>
<reference evidence="11 12" key="1">
    <citation type="submission" date="2020-08" db="EMBL/GenBank/DDBJ databases">
        <title>Genomic Encyclopedia of Type Strains, Phase IV (KMG-IV): sequencing the most valuable type-strain genomes for metagenomic binning, comparative biology and taxonomic classification.</title>
        <authorList>
            <person name="Goeker M."/>
        </authorList>
    </citation>
    <scope>NUCLEOTIDE SEQUENCE [LARGE SCALE GENOMIC DNA]</scope>
    <source>
        <strain evidence="11 12">DSM 16268</strain>
    </source>
</reference>
<dbReference type="EC" id="2.3.1.269" evidence="9"/>
<comment type="function">
    <text evidence="9">Catalyzes the phospholipid dependent N-acylation of the N-terminal cysteine of apolipoprotein, the last step in lipoprotein maturation.</text>
</comment>
<organism evidence="11 12">
    <name type="scientific">Prosthecomicrobium pneumaticum</name>
    <dbReference type="NCBI Taxonomy" id="81895"/>
    <lineage>
        <taxon>Bacteria</taxon>
        <taxon>Pseudomonadati</taxon>
        <taxon>Pseudomonadota</taxon>
        <taxon>Alphaproteobacteria</taxon>
        <taxon>Hyphomicrobiales</taxon>
        <taxon>Kaistiaceae</taxon>
        <taxon>Prosthecomicrobium</taxon>
    </lineage>
</organism>
<comment type="subcellular location">
    <subcellularLocation>
        <location evidence="1 9">Cell membrane</location>
        <topology evidence="1 9">Multi-pass membrane protein</topology>
    </subcellularLocation>
</comment>
<keyword evidence="3 9" id="KW-1003">Cell membrane</keyword>
<keyword evidence="7 9" id="KW-0472">Membrane</keyword>
<feature type="domain" description="CN hydrolase" evidence="10">
    <location>
        <begin position="252"/>
        <end position="501"/>
    </location>
</feature>
<keyword evidence="5 9" id="KW-0812">Transmembrane</keyword>
<evidence type="ECO:0000256" key="2">
    <source>
        <dbReference type="ARBA" id="ARBA00010065"/>
    </source>
</evidence>
<evidence type="ECO:0000256" key="6">
    <source>
        <dbReference type="ARBA" id="ARBA00022989"/>
    </source>
</evidence>
<protein>
    <recommendedName>
        <fullName evidence="9">Apolipoprotein N-acyltransferase</fullName>
        <shortName evidence="9">ALP N-acyltransferase</shortName>
        <ecNumber evidence="9">2.3.1.269</ecNumber>
    </recommendedName>
</protein>
<name>A0A7W9FNT8_9HYPH</name>
<evidence type="ECO:0000256" key="8">
    <source>
        <dbReference type="ARBA" id="ARBA00023315"/>
    </source>
</evidence>
<comment type="catalytic activity">
    <reaction evidence="9">
        <text>N-terminal S-1,2-diacyl-sn-glyceryl-L-cysteinyl-[lipoprotein] + a glycerophospholipid = N-acyl-S-1,2-diacyl-sn-glyceryl-L-cysteinyl-[lipoprotein] + a 2-acyl-sn-glycero-3-phospholipid + H(+)</text>
        <dbReference type="Rhea" id="RHEA:48228"/>
        <dbReference type="Rhea" id="RHEA-COMP:14681"/>
        <dbReference type="Rhea" id="RHEA-COMP:14684"/>
        <dbReference type="ChEBI" id="CHEBI:15378"/>
        <dbReference type="ChEBI" id="CHEBI:136912"/>
        <dbReference type="ChEBI" id="CHEBI:140656"/>
        <dbReference type="ChEBI" id="CHEBI:140657"/>
        <dbReference type="ChEBI" id="CHEBI:140660"/>
        <dbReference type="EC" id="2.3.1.269"/>
    </reaction>
</comment>
<proteinExistence type="inferred from homology"/>
<dbReference type="SUPFAM" id="SSF56317">
    <property type="entry name" value="Carbon-nitrogen hydrolase"/>
    <property type="match status" value="1"/>
</dbReference>
<evidence type="ECO:0000313" key="12">
    <source>
        <dbReference type="Proteomes" id="UP000523821"/>
    </source>
</evidence>
<dbReference type="InterPro" id="IPR045378">
    <property type="entry name" value="LNT_N"/>
</dbReference>
<dbReference type="PROSITE" id="PS50263">
    <property type="entry name" value="CN_HYDROLASE"/>
    <property type="match status" value="1"/>
</dbReference>
<dbReference type="HAMAP" id="MF_01148">
    <property type="entry name" value="Lnt"/>
    <property type="match status" value="1"/>
</dbReference>
<evidence type="ECO:0000256" key="9">
    <source>
        <dbReference type="HAMAP-Rule" id="MF_01148"/>
    </source>
</evidence>
<feature type="transmembrane region" description="Helical" evidence="9">
    <location>
        <begin position="21"/>
        <end position="38"/>
    </location>
</feature>
<feature type="transmembrane region" description="Helical" evidence="9">
    <location>
        <begin position="216"/>
        <end position="238"/>
    </location>
</feature>
<dbReference type="AlphaFoldDB" id="A0A7W9FNT8"/>
<dbReference type="GO" id="GO:0042158">
    <property type="term" value="P:lipoprotein biosynthetic process"/>
    <property type="evidence" value="ECO:0007669"/>
    <property type="project" value="UniProtKB-UniRule"/>
</dbReference>
<dbReference type="Pfam" id="PF20154">
    <property type="entry name" value="LNT_N"/>
    <property type="match status" value="1"/>
</dbReference>
<dbReference type="InterPro" id="IPR004563">
    <property type="entry name" value="Apolipo_AcylTrfase"/>
</dbReference>
<dbReference type="InterPro" id="IPR036526">
    <property type="entry name" value="C-N_Hydrolase_sf"/>
</dbReference>
<feature type="transmembrane region" description="Helical" evidence="9">
    <location>
        <begin position="142"/>
        <end position="165"/>
    </location>
</feature>
<evidence type="ECO:0000256" key="4">
    <source>
        <dbReference type="ARBA" id="ARBA00022679"/>
    </source>
</evidence>
<dbReference type="PANTHER" id="PTHR38686">
    <property type="entry name" value="APOLIPOPROTEIN N-ACYLTRANSFERASE"/>
    <property type="match status" value="1"/>
</dbReference>
<comment type="similarity">
    <text evidence="2 9">Belongs to the CN hydrolase family. Apolipoprotein N-acyltransferase subfamily.</text>
</comment>
<keyword evidence="12" id="KW-1185">Reference proteome</keyword>